<dbReference type="Gene3D" id="1.10.10.10">
    <property type="entry name" value="Winged helix-like DNA-binding domain superfamily/Winged helix DNA-binding domain"/>
    <property type="match status" value="1"/>
</dbReference>
<reference evidence="1" key="1">
    <citation type="submission" date="2016-03" db="EMBL/GenBank/DDBJ databases">
        <authorList>
            <person name="Borrel G."/>
            <person name="Mccann A."/>
            <person name="O'Toole P.W."/>
        </authorList>
    </citation>
    <scope>NUCLEOTIDE SEQUENCE</scope>
    <source>
        <strain evidence="1">183</strain>
    </source>
</reference>
<sequence length="93" mass="10457">MLSQIGSVLNERSAVDILIFLLEEEKTPYIADLEPILPGDRARLRVLSRMEGAGLIVLKQDPIRPVRRTVCITEKGKRVAEFLKLAKAELESE</sequence>
<dbReference type="SUPFAM" id="SSF46785">
    <property type="entry name" value="Winged helix' DNA-binding domain"/>
    <property type="match status" value="1"/>
</dbReference>
<gene>
    <name evidence="1" type="ORF">A3207_00660</name>
</gene>
<organism evidence="1 2">
    <name type="scientific">Candidatus Methanomassiliicoccus intestinalis</name>
    <dbReference type="NCBI Taxonomy" id="1406512"/>
    <lineage>
        <taxon>Archaea</taxon>
        <taxon>Methanobacteriati</taxon>
        <taxon>Thermoplasmatota</taxon>
        <taxon>Thermoplasmata</taxon>
        <taxon>Methanomassiliicoccales</taxon>
        <taxon>Methanomassiliicoccaceae</taxon>
        <taxon>Methanomassiliicoccus</taxon>
    </lineage>
</organism>
<dbReference type="RefSeq" id="WP_020448866.1">
    <property type="nucleotide sequence ID" value="NZ_CAYAYJ010000005.1"/>
</dbReference>
<name>A0A8J8TEC7_9ARCH</name>
<dbReference type="GeneID" id="41323398"/>
<comment type="caution">
    <text evidence="1">The sequence shown here is derived from an EMBL/GenBank/DDBJ whole genome shotgun (WGS) entry which is preliminary data.</text>
</comment>
<dbReference type="EMBL" id="LVVT01000001">
    <property type="protein sequence ID" value="TQS84587.1"/>
    <property type="molecule type" value="Genomic_DNA"/>
</dbReference>
<protein>
    <submittedName>
        <fullName evidence="1">Uncharacterized protein</fullName>
    </submittedName>
</protein>
<accession>A0A8J8TEC7</accession>
<evidence type="ECO:0000313" key="2">
    <source>
        <dbReference type="Proteomes" id="UP000752814"/>
    </source>
</evidence>
<dbReference type="Proteomes" id="UP000752814">
    <property type="component" value="Unassembled WGS sequence"/>
</dbReference>
<evidence type="ECO:0000313" key="1">
    <source>
        <dbReference type="EMBL" id="TQS84587.1"/>
    </source>
</evidence>
<dbReference type="InterPro" id="IPR036390">
    <property type="entry name" value="WH_DNA-bd_sf"/>
</dbReference>
<proteinExistence type="predicted"/>
<dbReference type="InterPro" id="IPR036388">
    <property type="entry name" value="WH-like_DNA-bd_sf"/>
</dbReference>
<dbReference type="AlphaFoldDB" id="A0A8J8TEC7"/>